<evidence type="ECO:0000313" key="2">
    <source>
        <dbReference type="EMBL" id="OAQ22742.1"/>
    </source>
</evidence>
<protein>
    <submittedName>
        <fullName evidence="2">Uncharacterized protein</fullName>
    </submittedName>
</protein>
<evidence type="ECO:0000256" key="1">
    <source>
        <dbReference type="SAM" id="MobiDB-lite"/>
    </source>
</evidence>
<dbReference type="CDD" id="cd02247">
    <property type="entry name" value="cupin_pirin_C"/>
    <property type="match status" value="1"/>
</dbReference>
<feature type="region of interest" description="Disordered" evidence="1">
    <location>
        <begin position="30"/>
        <end position="60"/>
    </location>
</feature>
<accession>A0A197JCA0</accession>
<organism evidence="2 3">
    <name type="scientific">Linnemannia elongata AG-77</name>
    <dbReference type="NCBI Taxonomy" id="1314771"/>
    <lineage>
        <taxon>Eukaryota</taxon>
        <taxon>Fungi</taxon>
        <taxon>Fungi incertae sedis</taxon>
        <taxon>Mucoromycota</taxon>
        <taxon>Mortierellomycotina</taxon>
        <taxon>Mortierellomycetes</taxon>
        <taxon>Mortierellales</taxon>
        <taxon>Mortierellaceae</taxon>
        <taxon>Linnemannia</taxon>
    </lineage>
</organism>
<dbReference type="EMBL" id="KV442144">
    <property type="protein sequence ID" value="OAQ22742.1"/>
    <property type="molecule type" value="Genomic_DNA"/>
</dbReference>
<reference evidence="2 3" key="1">
    <citation type="submission" date="2016-05" db="EMBL/GenBank/DDBJ databases">
        <title>Genome sequencing reveals origins of a unique bacterial endosymbiosis in the earliest lineages of terrestrial Fungi.</title>
        <authorList>
            <consortium name="DOE Joint Genome Institute"/>
            <person name="Uehling J."/>
            <person name="Gryganskyi A."/>
            <person name="Hameed K."/>
            <person name="Tschaplinski T."/>
            <person name="Misztal P."/>
            <person name="Wu S."/>
            <person name="Desiro A."/>
            <person name="Vande Pol N."/>
            <person name="Du Z.-Y."/>
            <person name="Zienkiewicz A."/>
            <person name="Zienkiewicz K."/>
            <person name="Morin E."/>
            <person name="Tisserant E."/>
            <person name="Splivallo R."/>
            <person name="Hainaut M."/>
            <person name="Henrissat B."/>
            <person name="Ohm R."/>
            <person name="Kuo A."/>
            <person name="Yan J."/>
            <person name="Lipzen A."/>
            <person name="Nolan M."/>
            <person name="Labutti K."/>
            <person name="Barry K."/>
            <person name="Goldstein A."/>
            <person name="Labbe J."/>
            <person name="Schadt C."/>
            <person name="Tuskan G."/>
            <person name="Grigoriev I."/>
            <person name="Martin F."/>
            <person name="Vilgalys R."/>
            <person name="Bonito G."/>
        </authorList>
    </citation>
    <scope>NUCLEOTIDE SEQUENCE [LARGE SCALE GENOMIC DNA]</scope>
    <source>
        <strain evidence="2 3">AG-77</strain>
    </source>
</reference>
<dbReference type="Proteomes" id="UP000078512">
    <property type="component" value="Unassembled WGS sequence"/>
</dbReference>
<proteinExistence type="predicted"/>
<keyword evidence="3" id="KW-1185">Reference proteome</keyword>
<dbReference type="Gene3D" id="2.60.120.10">
    <property type="entry name" value="Jelly Rolls"/>
    <property type="match status" value="1"/>
</dbReference>
<name>A0A197JCA0_9FUNG</name>
<evidence type="ECO:0000313" key="3">
    <source>
        <dbReference type="Proteomes" id="UP000078512"/>
    </source>
</evidence>
<sequence length="150" mass="16148">MHHKVCLLKGTNSKESVTVSVDPSDIPNSVTTTLSSCSTSSRSTGTLASLTTPSPTATSKLQPTWLEGQTQHKDFTGHVPQPEYHPDYPGNIQQILPVLDGTTFITDLGHETEVNAHHTLLLSKDGTSTVRIQTKDEEANSVMIAGEPLE</sequence>
<dbReference type="OrthoDB" id="198735at2759"/>
<gene>
    <name evidence="2" type="ORF">K457DRAFT_25772</name>
</gene>
<dbReference type="AlphaFoldDB" id="A0A197JCA0"/>
<dbReference type="InterPro" id="IPR014710">
    <property type="entry name" value="RmlC-like_jellyroll"/>
</dbReference>
<feature type="compositionally biased region" description="Low complexity" evidence="1">
    <location>
        <begin position="30"/>
        <end position="59"/>
    </location>
</feature>